<dbReference type="AlphaFoldDB" id="A0A843TK05"/>
<reference evidence="2" key="1">
    <citation type="submission" date="2017-07" db="EMBL/GenBank/DDBJ databases">
        <title>Taro Niue Genome Assembly and Annotation.</title>
        <authorList>
            <person name="Atibalentja N."/>
            <person name="Keating K."/>
            <person name="Fields C.J."/>
        </authorList>
    </citation>
    <scope>NUCLEOTIDE SEQUENCE</scope>
    <source>
        <strain evidence="2">Niue_2</strain>
        <tissue evidence="2">Leaf</tissue>
    </source>
</reference>
<organism evidence="2 3">
    <name type="scientific">Colocasia esculenta</name>
    <name type="common">Wild taro</name>
    <name type="synonym">Arum esculentum</name>
    <dbReference type="NCBI Taxonomy" id="4460"/>
    <lineage>
        <taxon>Eukaryota</taxon>
        <taxon>Viridiplantae</taxon>
        <taxon>Streptophyta</taxon>
        <taxon>Embryophyta</taxon>
        <taxon>Tracheophyta</taxon>
        <taxon>Spermatophyta</taxon>
        <taxon>Magnoliopsida</taxon>
        <taxon>Liliopsida</taxon>
        <taxon>Araceae</taxon>
        <taxon>Aroideae</taxon>
        <taxon>Colocasieae</taxon>
        <taxon>Colocasia</taxon>
    </lineage>
</organism>
<evidence type="ECO:0000313" key="3">
    <source>
        <dbReference type="Proteomes" id="UP000652761"/>
    </source>
</evidence>
<keyword evidence="1" id="KW-0472">Membrane</keyword>
<keyword evidence="3" id="KW-1185">Reference proteome</keyword>
<feature type="transmembrane region" description="Helical" evidence="1">
    <location>
        <begin position="20"/>
        <end position="39"/>
    </location>
</feature>
<sequence>MRASTLVTLIERVAYEMGLLYARVFVVLGVCPGACVVLLRSTGVRGKAVMCAAAADQARNDGLEGSASL</sequence>
<dbReference type="Proteomes" id="UP000652761">
    <property type="component" value="Unassembled WGS sequence"/>
</dbReference>
<gene>
    <name evidence="2" type="ORF">Taro_003542</name>
</gene>
<evidence type="ECO:0000256" key="1">
    <source>
        <dbReference type="SAM" id="Phobius"/>
    </source>
</evidence>
<comment type="caution">
    <text evidence="2">The sequence shown here is derived from an EMBL/GenBank/DDBJ whole genome shotgun (WGS) entry which is preliminary data.</text>
</comment>
<evidence type="ECO:0000313" key="2">
    <source>
        <dbReference type="EMBL" id="MQL71211.1"/>
    </source>
</evidence>
<proteinExistence type="predicted"/>
<keyword evidence="1" id="KW-1133">Transmembrane helix</keyword>
<accession>A0A843TK05</accession>
<protein>
    <submittedName>
        <fullName evidence="2">Uncharacterized protein</fullName>
    </submittedName>
</protein>
<dbReference type="EMBL" id="NMUH01000091">
    <property type="protein sequence ID" value="MQL71211.1"/>
    <property type="molecule type" value="Genomic_DNA"/>
</dbReference>
<keyword evidence="1" id="KW-0812">Transmembrane</keyword>
<name>A0A843TK05_COLES</name>